<organism evidence="2 3">
    <name type="scientific">Glaciimonas immobilis</name>
    <dbReference type="NCBI Taxonomy" id="728004"/>
    <lineage>
        <taxon>Bacteria</taxon>
        <taxon>Pseudomonadati</taxon>
        <taxon>Pseudomonadota</taxon>
        <taxon>Betaproteobacteria</taxon>
        <taxon>Burkholderiales</taxon>
        <taxon>Oxalobacteraceae</taxon>
        <taxon>Glaciimonas</taxon>
    </lineage>
</organism>
<proteinExistence type="predicted"/>
<keyword evidence="1" id="KW-0732">Signal</keyword>
<dbReference type="RefSeq" id="WP_168055859.1">
    <property type="nucleotide sequence ID" value="NZ_JAAOZT010000007.1"/>
</dbReference>
<name>A0A840RUV7_9BURK</name>
<protein>
    <submittedName>
        <fullName evidence="2">Cytochrome c oxidase assembly factor CtaG</fullName>
    </submittedName>
</protein>
<sequence length="107" mass="11343">MNIRNTSVGLVLLTAVSAVVLLTAVSAAFAGIPSPVESTFAPTTTGDHVALGDQQIAEQGFISISDDYPVNVVAKSTLTRQQVQSELRAANHQPFSKPSYAELVFLR</sequence>
<dbReference type="EMBL" id="JACHHQ010000005">
    <property type="protein sequence ID" value="MBB5200666.1"/>
    <property type="molecule type" value="Genomic_DNA"/>
</dbReference>
<feature type="signal peptide" evidence="1">
    <location>
        <begin position="1"/>
        <end position="30"/>
    </location>
</feature>
<evidence type="ECO:0000256" key="1">
    <source>
        <dbReference type="SAM" id="SignalP"/>
    </source>
</evidence>
<gene>
    <name evidence="2" type="ORF">HNR39_002508</name>
</gene>
<dbReference type="Proteomes" id="UP000571084">
    <property type="component" value="Unassembled WGS sequence"/>
</dbReference>
<reference evidence="2 3" key="1">
    <citation type="submission" date="2020-08" db="EMBL/GenBank/DDBJ databases">
        <title>Genomic Encyclopedia of Type Strains, Phase IV (KMG-IV): sequencing the most valuable type-strain genomes for metagenomic binning, comparative biology and taxonomic classification.</title>
        <authorList>
            <person name="Goeker M."/>
        </authorList>
    </citation>
    <scope>NUCLEOTIDE SEQUENCE [LARGE SCALE GENOMIC DNA]</scope>
    <source>
        <strain evidence="2 3">DSM 23240</strain>
    </source>
</reference>
<evidence type="ECO:0000313" key="2">
    <source>
        <dbReference type="EMBL" id="MBB5200666.1"/>
    </source>
</evidence>
<accession>A0A840RUV7</accession>
<evidence type="ECO:0000313" key="3">
    <source>
        <dbReference type="Proteomes" id="UP000571084"/>
    </source>
</evidence>
<comment type="caution">
    <text evidence="2">The sequence shown here is derived from an EMBL/GenBank/DDBJ whole genome shotgun (WGS) entry which is preliminary data.</text>
</comment>
<feature type="chain" id="PRO_5032382826" evidence="1">
    <location>
        <begin position="31"/>
        <end position="107"/>
    </location>
</feature>
<keyword evidence="3" id="KW-1185">Reference proteome</keyword>
<dbReference type="AlphaFoldDB" id="A0A840RUV7"/>